<reference evidence="9" key="1">
    <citation type="submission" date="2021-03" db="EMBL/GenBank/DDBJ databases">
        <title>Draft genome sequence of rust myrtle Austropuccinia psidii MF-1, a brazilian biotype.</title>
        <authorList>
            <person name="Quecine M.C."/>
            <person name="Pachon D.M.R."/>
            <person name="Bonatelli M.L."/>
            <person name="Correr F.H."/>
            <person name="Franceschini L.M."/>
            <person name="Leite T.F."/>
            <person name="Margarido G.R.A."/>
            <person name="Almeida C.A."/>
            <person name="Ferrarezi J.A."/>
            <person name="Labate C.A."/>
        </authorList>
    </citation>
    <scope>NUCLEOTIDE SEQUENCE</scope>
    <source>
        <strain evidence="9">MF-1</strain>
    </source>
</reference>
<evidence type="ECO:0000256" key="2">
    <source>
        <dbReference type="ARBA" id="ARBA00022695"/>
    </source>
</evidence>
<evidence type="ECO:0008006" key="11">
    <source>
        <dbReference type="Google" id="ProtNLM"/>
    </source>
</evidence>
<keyword evidence="1" id="KW-0808">Transferase</keyword>
<dbReference type="EMBL" id="AVOT02048206">
    <property type="protein sequence ID" value="MBW0543453.1"/>
    <property type="molecule type" value="Genomic_DNA"/>
</dbReference>
<evidence type="ECO:0000256" key="4">
    <source>
        <dbReference type="ARBA" id="ARBA00022759"/>
    </source>
</evidence>
<dbReference type="Gene3D" id="3.30.70.270">
    <property type="match status" value="1"/>
</dbReference>
<evidence type="ECO:0000256" key="5">
    <source>
        <dbReference type="ARBA" id="ARBA00022801"/>
    </source>
</evidence>
<dbReference type="PANTHER" id="PTHR24559:SF440">
    <property type="entry name" value="RIBONUCLEASE H"/>
    <property type="match status" value="1"/>
</dbReference>
<dbReference type="Proteomes" id="UP000765509">
    <property type="component" value="Unassembled WGS sequence"/>
</dbReference>
<organism evidence="9 10">
    <name type="scientific">Austropuccinia psidii MF-1</name>
    <dbReference type="NCBI Taxonomy" id="1389203"/>
    <lineage>
        <taxon>Eukaryota</taxon>
        <taxon>Fungi</taxon>
        <taxon>Dikarya</taxon>
        <taxon>Basidiomycota</taxon>
        <taxon>Pucciniomycotina</taxon>
        <taxon>Pucciniomycetes</taxon>
        <taxon>Pucciniales</taxon>
        <taxon>Sphaerophragmiaceae</taxon>
        <taxon>Austropuccinia</taxon>
    </lineage>
</organism>
<sequence length="421" mass="48234">MPSQSSLKSRDEVFKEIKDVGEDVAISSIHLFQGDMDLPPLSFHASLEEKWDEEEKPEEIETVLKKTDGGLHLCVEYRNLNAVTRKNRYPVPPMNQLLTVFNGSTIFSKIYLHGAYNLLRIKEGDEYLASFRTKYSSYEYFVMPLRLTNAAAYLQNLVNVIFADFLDIFVVVYLDDIMVFSSSEEEHVKHVASVLQRLRDNNLFAKASKSNLQLSSAQEHQSSSIFSWLFQFQLSFHQKLLQKNNCSHFPSQKDSPLNFNEKALSQFQILKEAFNTAPILSHFNPSLQTIVETESSDYSWGAVLSQVNDSGKNPIAFDSCNLLPAELNYEIHDKVLLGIVWGLMLWRAFLLSLSNPFEVLTDNSSLQYFKYSKALTHFKAHWAEFLSEFHFTITYGPGRLVTLLDALSRQDNMYPEGDGFH</sequence>
<evidence type="ECO:0000313" key="10">
    <source>
        <dbReference type="Proteomes" id="UP000765509"/>
    </source>
</evidence>
<feature type="domain" description="Reverse transcriptase RNase H-like" evidence="8">
    <location>
        <begin position="285"/>
        <end position="389"/>
    </location>
</feature>
<dbReference type="InterPro" id="IPR000477">
    <property type="entry name" value="RT_dom"/>
</dbReference>
<keyword evidence="3" id="KW-0540">Nuclease</keyword>
<dbReference type="SUPFAM" id="SSF56672">
    <property type="entry name" value="DNA/RNA polymerases"/>
    <property type="match status" value="1"/>
</dbReference>
<dbReference type="InterPro" id="IPR041373">
    <property type="entry name" value="RT_RNaseH"/>
</dbReference>
<dbReference type="GO" id="GO:0004519">
    <property type="term" value="F:endonuclease activity"/>
    <property type="evidence" value="ECO:0007669"/>
    <property type="project" value="UniProtKB-KW"/>
</dbReference>
<keyword evidence="5" id="KW-0378">Hydrolase</keyword>
<dbReference type="GO" id="GO:0003964">
    <property type="term" value="F:RNA-directed DNA polymerase activity"/>
    <property type="evidence" value="ECO:0007669"/>
    <property type="project" value="UniProtKB-KW"/>
</dbReference>
<accession>A0A9Q3FNV8</accession>
<dbReference type="Pfam" id="PF17917">
    <property type="entry name" value="RT_RNaseH"/>
    <property type="match status" value="1"/>
</dbReference>
<name>A0A9Q3FNV8_9BASI</name>
<keyword evidence="10" id="KW-1185">Reference proteome</keyword>
<evidence type="ECO:0000259" key="8">
    <source>
        <dbReference type="Pfam" id="PF17917"/>
    </source>
</evidence>
<dbReference type="InterPro" id="IPR053134">
    <property type="entry name" value="RNA-dir_DNA_polymerase"/>
</dbReference>
<dbReference type="AlphaFoldDB" id="A0A9Q3FNV8"/>
<proteinExistence type="predicted"/>
<dbReference type="CDD" id="cd09274">
    <property type="entry name" value="RNase_HI_RT_Ty3"/>
    <property type="match status" value="1"/>
</dbReference>
<dbReference type="InterPro" id="IPR043128">
    <property type="entry name" value="Rev_trsase/Diguanyl_cyclase"/>
</dbReference>
<dbReference type="InterPro" id="IPR043502">
    <property type="entry name" value="DNA/RNA_pol_sf"/>
</dbReference>
<evidence type="ECO:0000256" key="6">
    <source>
        <dbReference type="ARBA" id="ARBA00022918"/>
    </source>
</evidence>
<dbReference type="PANTHER" id="PTHR24559">
    <property type="entry name" value="TRANSPOSON TY3-I GAG-POL POLYPROTEIN"/>
    <property type="match status" value="1"/>
</dbReference>
<evidence type="ECO:0000259" key="7">
    <source>
        <dbReference type="Pfam" id="PF00078"/>
    </source>
</evidence>
<keyword evidence="4" id="KW-0255">Endonuclease</keyword>
<evidence type="ECO:0000256" key="3">
    <source>
        <dbReference type="ARBA" id="ARBA00022722"/>
    </source>
</evidence>
<keyword evidence="6" id="KW-0695">RNA-directed DNA polymerase</keyword>
<comment type="caution">
    <text evidence="9">The sequence shown here is derived from an EMBL/GenBank/DDBJ whole genome shotgun (WGS) entry which is preliminary data.</text>
</comment>
<dbReference type="Pfam" id="PF00078">
    <property type="entry name" value="RVT_1"/>
    <property type="match status" value="1"/>
</dbReference>
<evidence type="ECO:0000256" key="1">
    <source>
        <dbReference type="ARBA" id="ARBA00022679"/>
    </source>
</evidence>
<gene>
    <name evidence="9" type="ORF">O181_083168</name>
</gene>
<keyword evidence="2" id="KW-0548">Nucleotidyltransferase</keyword>
<feature type="domain" description="Reverse transcriptase" evidence="7">
    <location>
        <begin position="65"/>
        <end position="214"/>
    </location>
</feature>
<protein>
    <recommendedName>
        <fullName evidence="11">Reverse transcriptase domain-containing protein</fullName>
    </recommendedName>
</protein>
<dbReference type="CDD" id="cd01647">
    <property type="entry name" value="RT_LTR"/>
    <property type="match status" value="1"/>
</dbReference>
<evidence type="ECO:0000313" key="9">
    <source>
        <dbReference type="EMBL" id="MBW0543453.1"/>
    </source>
</evidence>
<dbReference type="GO" id="GO:0016787">
    <property type="term" value="F:hydrolase activity"/>
    <property type="evidence" value="ECO:0007669"/>
    <property type="project" value="UniProtKB-KW"/>
</dbReference>